<comment type="function">
    <text evidence="3">Functions as a nucleotide exchange factor (NEF) for Hsp70 chaperones which accelerates the release of ADP. Required for fully efficient Hsp70-mediated folding of proteins.</text>
</comment>
<dbReference type="InterPro" id="IPR013918">
    <property type="entry name" value="Nucleotide_exch_fac_Fes1"/>
</dbReference>
<feature type="domain" description="Nucleotide exchange factor Fes1" evidence="5">
    <location>
        <begin position="8"/>
        <end position="103"/>
    </location>
</feature>
<evidence type="ECO:0000256" key="2">
    <source>
        <dbReference type="ARBA" id="ARBA00022737"/>
    </source>
</evidence>
<dbReference type="GO" id="GO:0000774">
    <property type="term" value="F:adenyl-nucleotide exchange factor activity"/>
    <property type="evidence" value="ECO:0007669"/>
    <property type="project" value="TreeGrafter"/>
</dbReference>
<dbReference type="InterPro" id="IPR050693">
    <property type="entry name" value="Hsp70_NEF-Inhibitors"/>
</dbReference>
<evidence type="ECO:0000256" key="3">
    <source>
        <dbReference type="ARBA" id="ARBA00024912"/>
    </source>
</evidence>
<gene>
    <name evidence="6" type="ORF">M409DRAFT_24427</name>
</gene>
<dbReference type="Gene3D" id="1.25.10.10">
    <property type="entry name" value="Leucine-rich Repeat Variant"/>
    <property type="match status" value="1"/>
</dbReference>
<dbReference type="SUPFAM" id="SSF48371">
    <property type="entry name" value="ARM repeat"/>
    <property type="match status" value="1"/>
</dbReference>
<dbReference type="InterPro" id="IPR016024">
    <property type="entry name" value="ARM-type_fold"/>
</dbReference>
<keyword evidence="7" id="KW-1185">Reference proteome</keyword>
<feature type="region of interest" description="Disordered" evidence="4">
    <location>
        <begin position="16"/>
        <end position="46"/>
    </location>
</feature>
<dbReference type="PANTHER" id="PTHR19316">
    <property type="entry name" value="PROTEIN FOLDING REGULATOR"/>
    <property type="match status" value="1"/>
</dbReference>
<keyword evidence="2" id="KW-0677">Repeat</keyword>
<proteinExistence type="inferred from homology"/>
<evidence type="ECO:0000256" key="1">
    <source>
        <dbReference type="ARBA" id="ARBA00011045"/>
    </source>
</evidence>
<dbReference type="GeneID" id="54560510"/>
<dbReference type="InterPro" id="IPR011989">
    <property type="entry name" value="ARM-like"/>
</dbReference>
<sequence>MSEQQQSLNQLLQWSIENSDSTRNNNATTTTTTDAPTQQRDPSRGLNSQMLAELLGGPSDADRMREAMSAIVAPLSQISLANKLIAWDNLEQLIEQIDNANNMDSMGLWPPLLQQLEHSEPEMRKNAAACCSTAVQNNVKSQEVLLGSGGVPRLARLATEDEDAGVRKKAIGALSSEVRNFQPGMDELERSLPEGVWGGKRRGVDAADMEACDGLMRALREFSAARG</sequence>
<name>A0A6A6CFM2_ZASCE</name>
<reference evidence="6" key="1">
    <citation type="journal article" date="2020" name="Stud. Mycol.">
        <title>101 Dothideomycetes genomes: a test case for predicting lifestyles and emergence of pathogens.</title>
        <authorList>
            <person name="Haridas S."/>
            <person name="Albert R."/>
            <person name="Binder M."/>
            <person name="Bloem J."/>
            <person name="Labutti K."/>
            <person name="Salamov A."/>
            <person name="Andreopoulos B."/>
            <person name="Baker S."/>
            <person name="Barry K."/>
            <person name="Bills G."/>
            <person name="Bluhm B."/>
            <person name="Cannon C."/>
            <person name="Castanera R."/>
            <person name="Culley D."/>
            <person name="Daum C."/>
            <person name="Ezra D."/>
            <person name="Gonzalez J."/>
            <person name="Henrissat B."/>
            <person name="Kuo A."/>
            <person name="Liang C."/>
            <person name="Lipzen A."/>
            <person name="Lutzoni F."/>
            <person name="Magnuson J."/>
            <person name="Mondo S."/>
            <person name="Nolan M."/>
            <person name="Ohm R."/>
            <person name="Pangilinan J."/>
            <person name="Park H.-J."/>
            <person name="Ramirez L."/>
            <person name="Alfaro M."/>
            <person name="Sun H."/>
            <person name="Tritt A."/>
            <person name="Yoshinaga Y."/>
            <person name="Zwiers L.-H."/>
            <person name="Turgeon B."/>
            <person name="Goodwin S."/>
            <person name="Spatafora J."/>
            <person name="Crous P."/>
            <person name="Grigoriev I."/>
        </authorList>
    </citation>
    <scope>NUCLEOTIDE SEQUENCE</scope>
    <source>
        <strain evidence="6">ATCC 36951</strain>
    </source>
</reference>
<evidence type="ECO:0000313" key="6">
    <source>
        <dbReference type="EMBL" id="KAF2165040.1"/>
    </source>
</evidence>
<dbReference type="PANTHER" id="PTHR19316:SF18">
    <property type="entry name" value="HSP70-BINDING PROTEIN 1"/>
    <property type="match status" value="1"/>
</dbReference>
<evidence type="ECO:0000313" key="7">
    <source>
        <dbReference type="Proteomes" id="UP000799537"/>
    </source>
</evidence>
<organism evidence="6 7">
    <name type="scientific">Zasmidium cellare ATCC 36951</name>
    <dbReference type="NCBI Taxonomy" id="1080233"/>
    <lineage>
        <taxon>Eukaryota</taxon>
        <taxon>Fungi</taxon>
        <taxon>Dikarya</taxon>
        <taxon>Ascomycota</taxon>
        <taxon>Pezizomycotina</taxon>
        <taxon>Dothideomycetes</taxon>
        <taxon>Dothideomycetidae</taxon>
        <taxon>Mycosphaerellales</taxon>
        <taxon>Mycosphaerellaceae</taxon>
        <taxon>Zasmidium</taxon>
    </lineage>
</organism>
<evidence type="ECO:0000256" key="4">
    <source>
        <dbReference type="SAM" id="MobiDB-lite"/>
    </source>
</evidence>
<accession>A0A6A6CFM2</accession>
<feature type="compositionally biased region" description="Low complexity" evidence="4">
    <location>
        <begin position="22"/>
        <end position="40"/>
    </location>
</feature>
<dbReference type="Proteomes" id="UP000799537">
    <property type="component" value="Unassembled WGS sequence"/>
</dbReference>
<dbReference type="GO" id="GO:0005783">
    <property type="term" value="C:endoplasmic reticulum"/>
    <property type="evidence" value="ECO:0007669"/>
    <property type="project" value="TreeGrafter"/>
</dbReference>
<dbReference type="OrthoDB" id="10250458at2759"/>
<dbReference type="Pfam" id="PF08609">
    <property type="entry name" value="Fes1"/>
    <property type="match status" value="1"/>
</dbReference>
<evidence type="ECO:0000259" key="5">
    <source>
        <dbReference type="Pfam" id="PF08609"/>
    </source>
</evidence>
<comment type="similarity">
    <text evidence="1">Belongs to the FES1 family.</text>
</comment>
<dbReference type="AlphaFoldDB" id="A0A6A6CFM2"/>
<protein>
    <recommendedName>
        <fullName evidence="5">Nucleotide exchange factor Fes1 domain-containing protein</fullName>
    </recommendedName>
</protein>
<dbReference type="EMBL" id="ML993601">
    <property type="protein sequence ID" value="KAF2165040.1"/>
    <property type="molecule type" value="Genomic_DNA"/>
</dbReference>
<dbReference type="RefSeq" id="XP_033665929.1">
    <property type="nucleotide sequence ID" value="XM_033807238.1"/>
</dbReference>